<evidence type="ECO:0000256" key="11">
    <source>
        <dbReference type="HAMAP-Rule" id="MF_01838"/>
    </source>
</evidence>
<keyword evidence="2 11" id="KW-0444">Lipid biosynthesis</keyword>
<comment type="catalytic activity">
    <reaction evidence="9 11">
        <text>a 2,3-saturated acyl-[ACP] + NAD(+) = a (2E)-enoyl-[ACP] + NADH + H(+)</text>
        <dbReference type="Rhea" id="RHEA:10240"/>
        <dbReference type="Rhea" id="RHEA-COMP:9925"/>
        <dbReference type="Rhea" id="RHEA-COMP:9926"/>
        <dbReference type="ChEBI" id="CHEBI:15378"/>
        <dbReference type="ChEBI" id="CHEBI:57540"/>
        <dbReference type="ChEBI" id="CHEBI:57945"/>
        <dbReference type="ChEBI" id="CHEBI:78784"/>
        <dbReference type="ChEBI" id="CHEBI:78785"/>
        <dbReference type="EC" id="1.3.1.9"/>
    </reaction>
</comment>
<dbReference type="InterPro" id="IPR024906">
    <property type="entry name" value="Eno_Rdtase_FAD-bd_dom"/>
</dbReference>
<dbReference type="Gene3D" id="3.40.50.720">
    <property type="entry name" value="NAD(P)-binding Rossmann-like Domain"/>
    <property type="match status" value="1"/>
</dbReference>
<reference evidence="15 18" key="2">
    <citation type="submission" date="2024-01" db="EMBL/GenBank/DDBJ databases">
        <title>Active colonisers of the gastrointestinal tract of Atlantic salmon farmed in a warm water region.</title>
        <authorList>
            <person name="Bowman J.P."/>
        </authorList>
    </citation>
    <scope>NUCLEOTIDE SEQUENCE [LARGE SCALE GENOMIC DNA]</scope>
    <source>
        <strain evidence="15 18">S3MW1</strain>
    </source>
</reference>
<keyword evidence="4 11" id="KW-0560">Oxidoreductase</keyword>
<dbReference type="Pfam" id="PF12242">
    <property type="entry name" value="Eno-Rase_NADH_b"/>
    <property type="match status" value="1"/>
</dbReference>
<feature type="binding site" evidence="11">
    <location>
        <position position="244"/>
    </location>
    <ligand>
        <name>NAD(+)</name>
        <dbReference type="ChEBI" id="CHEBI:57540"/>
    </ligand>
</feature>
<dbReference type="InterPro" id="IPR010758">
    <property type="entry name" value="Trans-2-enoyl-CoA_reductase"/>
</dbReference>
<feature type="binding site" evidence="11">
    <location>
        <position position="225"/>
    </location>
    <ligand>
        <name>substrate</name>
    </ligand>
</feature>
<dbReference type="UniPathway" id="UPA00094"/>
<evidence type="ECO:0000256" key="4">
    <source>
        <dbReference type="ARBA" id="ARBA00023002"/>
    </source>
</evidence>
<dbReference type="PANTHER" id="PTHR37480:SF1">
    <property type="entry name" value="ENOYL-[ACYL-CARRIER-PROTEIN] REDUCTASE [NADH]"/>
    <property type="match status" value="1"/>
</dbReference>
<comment type="pathway">
    <text evidence="11">Lipid metabolism; fatty acid biosynthesis.</text>
</comment>
<dbReference type="OrthoDB" id="9802260at2"/>
<keyword evidence="6 11" id="KW-0443">Lipid metabolism</keyword>
<feature type="binding site" evidence="11">
    <location>
        <begin position="74"/>
        <end position="75"/>
    </location>
    <ligand>
        <name>NAD(+)</name>
        <dbReference type="ChEBI" id="CHEBI:57540"/>
    </ligand>
</feature>
<dbReference type="InterPro" id="IPR050048">
    <property type="entry name" value="FabV-like_NADH_b"/>
</dbReference>
<feature type="domain" description="Trans-2-enoyl-CoA reductase catalytic" evidence="13">
    <location>
        <begin position="82"/>
        <end position="317"/>
    </location>
</feature>
<dbReference type="EMBL" id="FUWP01000001">
    <property type="protein sequence ID" value="SJZ56733.1"/>
    <property type="molecule type" value="Genomic_DNA"/>
</dbReference>
<dbReference type="GO" id="GO:0051287">
    <property type="term" value="F:NAD binding"/>
    <property type="evidence" value="ECO:0007669"/>
    <property type="project" value="UniProtKB-UniRule"/>
</dbReference>
<evidence type="ECO:0000256" key="5">
    <source>
        <dbReference type="ARBA" id="ARBA00023027"/>
    </source>
</evidence>
<dbReference type="HAMAP" id="MF_01838">
    <property type="entry name" value="FabV_reductase"/>
    <property type="match status" value="1"/>
</dbReference>
<dbReference type="EC" id="1.3.1.9" evidence="11"/>
<feature type="domain" description="Trans-2-enoyl-CoA reductase-like NAD(P)H binding" evidence="14">
    <location>
        <begin position="2"/>
        <end position="80"/>
    </location>
</feature>
<keyword evidence="18" id="KW-1185">Reference proteome</keyword>
<evidence type="ECO:0000256" key="8">
    <source>
        <dbReference type="ARBA" id="ARBA00048302"/>
    </source>
</evidence>
<proteinExistence type="inferred from homology"/>
<dbReference type="Proteomes" id="UP001306119">
    <property type="component" value="Unassembled WGS sequence"/>
</dbReference>
<dbReference type="NCBIfam" id="NF010177">
    <property type="entry name" value="PRK13656.1"/>
    <property type="match status" value="1"/>
</dbReference>
<feature type="active site" description="Proton donor" evidence="11">
    <location>
        <position position="235"/>
    </location>
</feature>
<evidence type="ECO:0000256" key="1">
    <source>
        <dbReference type="ARBA" id="ARBA00011245"/>
    </source>
</evidence>
<sequence length="400" mass="43873">MIIKPKTRGFICTTTHPVGCEENVKQQIADTKAQGPIANAPKRVLVVGSSSGYGLSSRIAAAFGGGAATIGVFFEKPGTEKKPGTAGWYNSAAFDKFAKAEGLYSKSLNGDAFSNEAKQKTIDLIKQDLGQIDMVIYSLASPVRKLPETGEVIRSCLKPMGETYTTTAVDTNKNVLIETSIEPATEQEVEDTVTVMGGQDWELWIDALANAGVLADGCKTVAFSYIGTELTWPIYWHGALGKAKMDLDRAAKELNTKLSATGGSANVAVLKSVVTQASSAIPVMPLYIAMVFKKMREEGVHEGCMEQILRMFSQRLYKEDGTAPEVDGENRLRLDDWELREDIQQHCRDLWSKVTNENLYDVADYQQYKDEFLKLFGFGVDGIDYDADVNPVVDFDVKDI</sequence>
<dbReference type="RefSeq" id="WP_080173177.1">
    <property type="nucleotide sequence ID" value="NZ_AP024854.1"/>
</dbReference>
<dbReference type="EMBL" id="JAYXUG010000004">
    <property type="protein sequence ID" value="MEC6831669.1"/>
    <property type="molecule type" value="Genomic_DNA"/>
</dbReference>
<evidence type="ECO:0000259" key="13">
    <source>
        <dbReference type="Pfam" id="PF12241"/>
    </source>
</evidence>
<evidence type="ECO:0000256" key="2">
    <source>
        <dbReference type="ARBA" id="ARBA00022516"/>
    </source>
</evidence>
<comment type="subunit">
    <text evidence="1 11">Monomer.</text>
</comment>
<comment type="similarity">
    <text evidence="10 11">Belongs to the TER reductase family.</text>
</comment>
<keyword evidence="3 11" id="KW-0276">Fatty acid metabolism</keyword>
<feature type="binding site" evidence="11">
    <location>
        <begin position="48"/>
        <end position="53"/>
    </location>
    <ligand>
        <name>NAD(+)</name>
        <dbReference type="ChEBI" id="CHEBI:57540"/>
    </ligand>
</feature>
<evidence type="ECO:0000259" key="14">
    <source>
        <dbReference type="Pfam" id="PF12242"/>
    </source>
</evidence>
<reference evidence="16 17" key="1">
    <citation type="submission" date="2017-02" db="EMBL/GenBank/DDBJ databases">
        <authorList>
            <person name="Peterson S.W."/>
        </authorList>
    </citation>
    <scope>NUCLEOTIDE SEQUENCE [LARGE SCALE GENOMIC DNA]</scope>
    <source>
        <strain evidence="16 17">CECT 9189</strain>
    </source>
</reference>
<evidence type="ECO:0000256" key="10">
    <source>
        <dbReference type="ARBA" id="ARBA00060887"/>
    </source>
</evidence>
<dbReference type="GO" id="GO:0050343">
    <property type="term" value="F:trans-2-enoyl-CoA reductase (NADH) activity"/>
    <property type="evidence" value="ECO:0007669"/>
    <property type="project" value="UniProtKB-EC"/>
</dbReference>
<name>A0A1T4LPX8_9GAMM</name>
<evidence type="ECO:0000256" key="6">
    <source>
        <dbReference type="ARBA" id="ARBA00023098"/>
    </source>
</evidence>
<dbReference type="FunFam" id="3.40.50.720:FF:000221">
    <property type="entry name" value="Enoyl-[acyl-carrier-protein] reductase [NADH]"/>
    <property type="match status" value="1"/>
</dbReference>
<dbReference type="AlphaFoldDB" id="A0A1T4LPX8"/>
<organism evidence="16 17">
    <name type="scientific">Photobacterium toruni</name>
    <dbReference type="NCBI Taxonomy" id="1935446"/>
    <lineage>
        <taxon>Bacteria</taxon>
        <taxon>Pseudomonadati</taxon>
        <taxon>Pseudomonadota</taxon>
        <taxon>Gammaproteobacteria</taxon>
        <taxon>Vibrionales</taxon>
        <taxon>Vibrionaceae</taxon>
        <taxon>Photobacterium</taxon>
    </lineage>
</organism>
<dbReference type="Pfam" id="PF07055">
    <property type="entry name" value="Eno-Rase_FAD_bd"/>
    <property type="match status" value="1"/>
</dbReference>
<keyword evidence="7 11" id="KW-0275">Fatty acid biosynthesis</keyword>
<feature type="binding site" evidence="11">
    <location>
        <begin position="273"/>
        <end position="275"/>
    </location>
    <ligand>
        <name>NAD(+)</name>
        <dbReference type="ChEBI" id="CHEBI:57540"/>
    </ligand>
</feature>
<gene>
    <name evidence="11 15" type="primary">fabV</name>
    <name evidence="16" type="ORF">CZ814_00386</name>
    <name evidence="15" type="ORF">VXS06_07785</name>
</gene>
<dbReference type="PANTHER" id="PTHR37480">
    <property type="entry name" value="ENOYL-[ACYL-CARRIER-PROTEIN] REDUCTASE [NADH]"/>
    <property type="match status" value="1"/>
</dbReference>
<comment type="function">
    <text evidence="11">Involved in the final reduction of the elongation cycle of fatty acid synthesis (FAS II). Catalyzes the reduction of a carbon-carbon double bond in an enoyl moiety that is covalently linked to an acyl carrier protein (ACP).</text>
</comment>
<evidence type="ECO:0000313" key="18">
    <source>
        <dbReference type="Proteomes" id="UP001306119"/>
    </source>
</evidence>
<evidence type="ECO:0000313" key="17">
    <source>
        <dbReference type="Proteomes" id="UP000191116"/>
    </source>
</evidence>
<evidence type="ECO:0000313" key="15">
    <source>
        <dbReference type="EMBL" id="MEC6831669.1"/>
    </source>
</evidence>
<dbReference type="Proteomes" id="UP000191116">
    <property type="component" value="Unassembled WGS sequence"/>
</dbReference>
<feature type="binding site" evidence="11">
    <location>
        <begin position="139"/>
        <end position="140"/>
    </location>
    <ligand>
        <name>NAD(+)</name>
        <dbReference type="ChEBI" id="CHEBI:57540"/>
    </ligand>
</feature>
<dbReference type="GO" id="GO:0006633">
    <property type="term" value="P:fatty acid biosynthetic process"/>
    <property type="evidence" value="ECO:0007669"/>
    <property type="project" value="UniProtKB-UniRule"/>
</dbReference>
<feature type="site" description="Plays an important role in discriminating NADH against NADPH" evidence="11">
    <location>
        <position position="75"/>
    </location>
</feature>
<feature type="binding site" evidence="11">
    <location>
        <begin position="111"/>
        <end position="112"/>
    </location>
    <ligand>
        <name>NAD(+)</name>
        <dbReference type="ChEBI" id="CHEBI:57540"/>
    </ligand>
</feature>
<evidence type="ECO:0000259" key="12">
    <source>
        <dbReference type="Pfam" id="PF07055"/>
    </source>
</evidence>
<feature type="domain" description="Enoyl reductase FAD binding" evidence="12">
    <location>
        <begin position="326"/>
        <end position="389"/>
    </location>
</feature>
<dbReference type="Pfam" id="PF12241">
    <property type="entry name" value="Enoyl_reductase"/>
    <property type="match status" value="1"/>
</dbReference>
<evidence type="ECO:0000256" key="3">
    <source>
        <dbReference type="ARBA" id="ARBA00022832"/>
    </source>
</evidence>
<protein>
    <recommendedName>
        <fullName evidence="11">Enoyl-[acyl-carrier-protein] reductase [NADH]</fullName>
        <shortName evidence="11">ENR</shortName>
        <ecNumber evidence="11">1.3.1.9</ecNumber>
    </recommendedName>
</protein>
<dbReference type="NCBIfam" id="NF043048">
    <property type="entry name" value="EnoyACPredFabV"/>
    <property type="match status" value="1"/>
</dbReference>
<evidence type="ECO:0000256" key="9">
    <source>
        <dbReference type="ARBA" id="ARBA00048572"/>
    </source>
</evidence>
<dbReference type="InterPro" id="IPR024910">
    <property type="entry name" value="Enoyl-CoA_Rdtase_cat_dom"/>
</dbReference>
<evidence type="ECO:0000256" key="7">
    <source>
        <dbReference type="ARBA" id="ARBA00023160"/>
    </source>
</evidence>
<dbReference type="GO" id="GO:0004318">
    <property type="term" value="F:enoyl-[acyl-carrier-protein] reductase (NADH) activity"/>
    <property type="evidence" value="ECO:0007669"/>
    <property type="project" value="UniProtKB-UniRule"/>
</dbReference>
<evidence type="ECO:0000313" key="16">
    <source>
        <dbReference type="EMBL" id="SJZ56733.1"/>
    </source>
</evidence>
<accession>A0A1T4LPX8</accession>
<keyword evidence="5 11" id="KW-0520">NAD</keyword>
<comment type="catalytic activity">
    <reaction evidence="8">
        <text>a 2,3-saturated acyl-CoA + NAD(+) = a (2E)-enoyl-CoA + NADH + H(+)</text>
        <dbReference type="Rhea" id="RHEA:18177"/>
        <dbReference type="ChEBI" id="CHEBI:15378"/>
        <dbReference type="ChEBI" id="CHEBI:57540"/>
        <dbReference type="ChEBI" id="CHEBI:57945"/>
        <dbReference type="ChEBI" id="CHEBI:58856"/>
        <dbReference type="ChEBI" id="CHEBI:65111"/>
        <dbReference type="EC" id="1.3.1.44"/>
    </reaction>
</comment>